<evidence type="ECO:0000256" key="1">
    <source>
        <dbReference type="SAM" id="MobiDB-lite"/>
    </source>
</evidence>
<feature type="compositionally biased region" description="Basic and acidic residues" evidence="1">
    <location>
        <begin position="55"/>
        <end position="104"/>
    </location>
</feature>
<reference evidence="2" key="1">
    <citation type="journal article" date="2022" name="bioRxiv">
        <title>Sequencing and chromosome-scale assembly of the giantPleurodeles waltlgenome.</title>
        <authorList>
            <person name="Brown T."/>
            <person name="Elewa A."/>
            <person name="Iarovenko S."/>
            <person name="Subramanian E."/>
            <person name="Araus A.J."/>
            <person name="Petzold A."/>
            <person name="Susuki M."/>
            <person name="Suzuki K.-i.T."/>
            <person name="Hayashi T."/>
            <person name="Toyoda A."/>
            <person name="Oliveira C."/>
            <person name="Osipova E."/>
            <person name="Leigh N.D."/>
            <person name="Simon A."/>
            <person name="Yun M.H."/>
        </authorList>
    </citation>
    <scope>NUCLEOTIDE SEQUENCE</scope>
    <source>
        <strain evidence="2">20211129_DDA</strain>
        <tissue evidence="2">Liver</tissue>
    </source>
</reference>
<accession>A0AAV7U5T0</accession>
<organism evidence="2 3">
    <name type="scientific">Pleurodeles waltl</name>
    <name type="common">Iberian ribbed newt</name>
    <dbReference type="NCBI Taxonomy" id="8319"/>
    <lineage>
        <taxon>Eukaryota</taxon>
        <taxon>Metazoa</taxon>
        <taxon>Chordata</taxon>
        <taxon>Craniata</taxon>
        <taxon>Vertebrata</taxon>
        <taxon>Euteleostomi</taxon>
        <taxon>Amphibia</taxon>
        <taxon>Batrachia</taxon>
        <taxon>Caudata</taxon>
        <taxon>Salamandroidea</taxon>
        <taxon>Salamandridae</taxon>
        <taxon>Pleurodelinae</taxon>
        <taxon>Pleurodeles</taxon>
    </lineage>
</organism>
<evidence type="ECO:0000313" key="3">
    <source>
        <dbReference type="Proteomes" id="UP001066276"/>
    </source>
</evidence>
<keyword evidence="3" id="KW-1185">Reference proteome</keyword>
<gene>
    <name evidence="2" type="ORF">NDU88_001035</name>
</gene>
<evidence type="ECO:0000313" key="2">
    <source>
        <dbReference type="EMBL" id="KAJ1184227.1"/>
    </source>
</evidence>
<comment type="caution">
    <text evidence="2">The sequence shown here is derived from an EMBL/GenBank/DDBJ whole genome shotgun (WGS) entry which is preliminary data.</text>
</comment>
<name>A0AAV7U5T0_PLEWA</name>
<dbReference type="EMBL" id="JANPWB010000005">
    <property type="protein sequence ID" value="KAJ1184227.1"/>
    <property type="molecule type" value="Genomic_DNA"/>
</dbReference>
<feature type="compositionally biased region" description="Basic and acidic residues" evidence="1">
    <location>
        <begin position="22"/>
        <end position="40"/>
    </location>
</feature>
<sequence length="104" mass="11560">MERGENEDCVEGGRSAKSAGADGREGREDERRGHEKRAEDGESVGGEEMPGWRRGRAESVREGQKEVEDEGKGRELEKRREKGGSKETEARRENEGVSDTGNKK</sequence>
<proteinExistence type="predicted"/>
<feature type="region of interest" description="Disordered" evidence="1">
    <location>
        <begin position="1"/>
        <end position="104"/>
    </location>
</feature>
<dbReference type="Proteomes" id="UP001066276">
    <property type="component" value="Chromosome 3_1"/>
</dbReference>
<dbReference type="AlphaFoldDB" id="A0AAV7U5T0"/>
<protein>
    <submittedName>
        <fullName evidence="2">Uncharacterized protein</fullName>
    </submittedName>
</protein>